<feature type="domain" description="F5/8 type C" evidence="1">
    <location>
        <begin position="99"/>
        <end position="125"/>
    </location>
</feature>
<dbReference type="InterPro" id="IPR008979">
    <property type="entry name" value="Galactose-bd-like_sf"/>
</dbReference>
<evidence type="ECO:0000313" key="3">
    <source>
        <dbReference type="Proteomes" id="UP000001593"/>
    </source>
</evidence>
<dbReference type="PhylomeDB" id="A7RP38"/>
<dbReference type="SMART" id="SM00231">
    <property type="entry name" value="FA58C"/>
    <property type="match status" value="5"/>
</dbReference>
<protein>
    <recommendedName>
        <fullName evidence="1">F5/8 type C domain-containing protein</fullName>
    </recommendedName>
</protein>
<dbReference type="FunFam" id="2.60.120.260:FF:000016">
    <property type="entry name" value="Contactin-associated protein-like 4 isoform 1"/>
    <property type="match status" value="4"/>
</dbReference>
<dbReference type="InParanoid" id="A7RP38"/>
<evidence type="ECO:0000313" key="2">
    <source>
        <dbReference type="EMBL" id="EDO46788.1"/>
    </source>
</evidence>
<dbReference type="FunCoup" id="A7RP38">
    <property type="interactions" value="31"/>
</dbReference>
<dbReference type="Gene3D" id="2.60.120.260">
    <property type="entry name" value="Galactose-binding domain-like"/>
    <property type="match status" value="5"/>
</dbReference>
<feature type="domain" description="F5/8 type C" evidence="1">
    <location>
        <begin position="597"/>
        <end position="741"/>
    </location>
</feature>
<dbReference type="InterPro" id="IPR000421">
    <property type="entry name" value="FA58C"/>
</dbReference>
<feature type="domain" description="F5/8 type C" evidence="1">
    <location>
        <begin position="289"/>
        <end position="433"/>
    </location>
</feature>
<dbReference type="EMBL" id="DS469524">
    <property type="protein sequence ID" value="EDO46788.1"/>
    <property type="molecule type" value="Genomic_DNA"/>
</dbReference>
<dbReference type="Proteomes" id="UP000001593">
    <property type="component" value="Unassembled WGS sequence"/>
</dbReference>
<reference evidence="2 3" key="1">
    <citation type="journal article" date="2007" name="Science">
        <title>Sea anemone genome reveals ancestral eumetazoan gene repertoire and genomic organization.</title>
        <authorList>
            <person name="Putnam N.H."/>
            <person name="Srivastava M."/>
            <person name="Hellsten U."/>
            <person name="Dirks B."/>
            <person name="Chapman J."/>
            <person name="Salamov A."/>
            <person name="Terry A."/>
            <person name="Shapiro H."/>
            <person name="Lindquist E."/>
            <person name="Kapitonov V.V."/>
            <person name="Jurka J."/>
            <person name="Genikhovich G."/>
            <person name="Grigoriev I.V."/>
            <person name="Lucas S.M."/>
            <person name="Steele R.E."/>
            <person name="Finnerty J.R."/>
            <person name="Technau U."/>
            <person name="Martindale M.Q."/>
            <person name="Rokhsar D.S."/>
        </authorList>
    </citation>
    <scope>NUCLEOTIDE SEQUENCE [LARGE SCALE GENOMIC DNA]</scope>
    <source>
        <strain evidence="3">CH2 X CH6</strain>
    </source>
</reference>
<dbReference type="PROSITE" id="PS01285">
    <property type="entry name" value="FA58C_1"/>
    <property type="match status" value="4"/>
</dbReference>
<dbReference type="PROSITE" id="PS50022">
    <property type="entry name" value="FA58C_3"/>
    <property type="match status" value="5"/>
</dbReference>
<feature type="domain" description="F5/8 type C" evidence="1">
    <location>
        <begin position="136"/>
        <end position="277"/>
    </location>
</feature>
<dbReference type="CDD" id="cd00057">
    <property type="entry name" value="FA58C"/>
    <property type="match status" value="4"/>
</dbReference>
<dbReference type="PANTHER" id="PTHR24543">
    <property type="entry name" value="MULTICOPPER OXIDASE-RELATED"/>
    <property type="match status" value="1"/>
</dbReference>
<dbReference type="PANTHER" id="PTHR24543:SF325">
    <property type="entry name" value="F5_8 TYPE C DOMAIN-CONTAINING PROTEIN"/>
    <property type="match status" value="1"/>
</dbReference>
<dbReference type="PROSITE" id="PS01286">
    <property type="entry name" value="FA58C_2"/>
    <property type="match status" value="5"/>
</dbReference>
<proteinExistence type="predicted"/>
<dbReference type="eggNOG" id="ENOG502S04F">
    <property type="taxonomic scope" value="Eukaryota"/>
</dbReference>
<dbReference type="AlphaFoldDB" id="A7RP38"/>
<keyword evidence="3" id="KW-1185">Reference proteome</keyword>
<name>A7RP38_NEMVE</name>
<organism evidence="2 3">
    <name type="scientific">Nematostella vectensis</name>
    <name type="common">Starlet sea anemone</name>
    <dbReference type="NCBI Taxonomy" id="45351"/>
    <lineage>
        <taxon>Eukaryota</taxon>
        <taxon>Metazoa</taxon>
        <taxon>Cnidaria</taxon>
        <taxon>Anthozoa</taxon>
        <taxon>Hexacorallia</taxon>
        <taxon>Actiniaria</taxon>
        <taxon>Edwardsiidae</taxon>
        <taxon>Nematostella</taxon>
    </lineage>
</organism>
<dbReference type="Pfam" id="PF00754">
    <property type="entry name" value="F5_F8_type_C"/>
    <property type="match status" value="5"/>
</dbReference>
<dbReference type="SUPFAM" id="SSF49785">
    <property type="entry name" value="Galactose-binding domain-like"/>
    <property type="match status" value="5"/>
</dbReference>
<gene>
    <name evidence="2" type="ORF">NEMVEDRAFT_v1g239698</name>
</gene>
<accession>A7RP38</accession>
<dbReference type="HOGENOM" id="CLU_400958_0_0_1"/>
<dbReference type="OMA" id="CHFKATD"/>
<sequence length="762" mass="87193">MADARNIADNYRPISILPAISKVIERIVYEQVYDFLTENQLLNRCQSGLRGMFADDIYITIPGSEANDIEHKLKIDLEAIEVLSGNKDRNTVVTHSVGPIYARYVRFYPQTWHGHISMRVELYGCRRGFVDPLVKCAAPLKKKTKVTASSQWDANHSPERSRLDTIRQGHKIGAWSARHNNIAQWLQIDLGKATKVTAIVTQGRSDLDQWVTQYKLEYSQNRVHFHSYLSGKVFQGNHDRNSKLSHILKPAIIARYIRVRPQAWHAHISMRVGLYGCRKGFKPPPLWSCKHTLGVQSGFIKDAQMTASSIWDNNHGAANARLNRQKIGAITGAWSAKQNDRLQWLQVDLGKLSKVVKVATQGRQDLNQWVTTYKLAYSRDGVLFKYFPKVLSGNKDRNTVVTHSVGTIYARYVRFHPQTWHGHISMRVELYGCRRGFVAPPVKCAAPLEKKNKVTASSQWDANHSPERSRLDTIRQGHKIGAWSARHNNIAQWLQIDLGKATKVTAIVTQGRSDLDQWVTQYKLEYSQNRVHFHSYLSGKVFQGNHDRNSKLSHILKPAIIARYIRVRPQAWHTHISMRVGLYGCRKGFKPPPLWSCKHTLGVQSGFIKDAQMTASSIWDNNHGAANARLNRQKIGARTGAWSAKHNDRLQWLQVDLGKLSKVVKVATQGRQDLNQWVTTYKLAYSRDGVLFKYFPKVLSGNKDRNTVVTHSVGTIYARYVRFHPQTWHGHISMRVELYGCRREKTRTTKETNKRFFITCLT</sequence>
<feature type="domain" description="F5/8 type C" evidence="1">
    <location>
        <begin position="444"/>
        <end position="585"/>
    </location>
</feature>
<evidence type="ECO:0000259" key="1">
    <source>
        <dbReference type="PROSITE" id="PS50022"/>
    </source>
</evidence>